<dbReference type="PANTHER" id="PTHR42804:SF1">
    <property type="entry name" value="ALDEHYDE DEHYDROGENASE-RELATED"/>
    <property type="match status" value="1"/>
</dbReference>
<dbReference type="AlphaFoldDB" id="V4R650"/>
<accession>V4R650</accession>
<feature type="domain" description="Aldehyde dehydrogenase" evidence="4">
    <location>
        <begin position="12"/>
        <end position="467"/>
    </location>
</feature>
<dbReference type="CDD" id="cd07138">
    <property type="entry name" value="ALDH_CddD_SSP0762"/>
    <property type="match status" value="1"/>
</dbReference>
<dbReference type="OrthoDB" id="9812625at2"/>
<evidence type="ECO:0000256" key="1">
    <source>
        <dbReference type="ARBA" id="ARBA00009986"/>
    </source>
</evidence>
<organism evidence="5 6">
    <name type="scientific">Lutibaculum baratangense AMV1</name>
    <dbReference type="NCBI Taxonomy" id="631454"/>
    <lineage>
        <taxon>Bacteria</taxon>
        <taxon>Pseudomonadati</taxon>
        <taxon>Pseudomonadota</taxon>
        <taxon>Alphaproteobacteria</taxon>
        <taxon>Hyphomicrobiales</taxon>
        <taxon>Tepidamorphaceae</taxon>
        <taxon>Lutibaculum</taxon>
    </lineage>
</organism>
<dbReference type="SUPFAM" id="SSF53720">
    <property type="entry name" value="ALDH-like"/>
    <property type="match status" value="1"/>
</dbReference>
<dbReference type="eggNOG" id="COG1012">
    <property type="taxonomic scope" value="Bacteria"/>
</dbReference>
<comment type="caution">
    <text evidence="5">The sequence shown here is derived from an EMBL/GenBank/DDBJ whole genome shotgun (WGS) entry which is preliminary data.</text>
</comment>
<keyword evidence="2 5" id="KW-0560">Oxidoreductase</keyword>
<dbReference type="Proteomes" id="UP000017819">
    <property type="component" value="Unassembled WGS sequence"/>
</dbReference>
<dbReference type="InterPro" id="IPR016163">
    <property type="entry name" value="Ald_DH_C"/>
</dbReference>
<evidence type="ECO:0000313" key="6">
    <source>
        <dbReference type="Proteomes" id="UP000017819"/>
    </source>
</evidence>
<dbReference type="Pfam" id="PF00171">
    <property type="entry name" value="Aldedh"/>
    <property type="match status" value="1"/>
</dbReference>
<dbReference type="Gene3D" id="3.40.605.10">
    <property type="entry name" value="Aldehyde Dehydrogenase, Chain A, domain 1"/>
    <property type="match status" value="1"/>
</dbReference>
<protein>
    <submittedName>
        <fullName evidence="5">Aldehyde dehydrogenase</fullName>
        <ecNumber evidence="5">1.2.1.3</ecNumber>
    </submittedName>
</protein>
<proteinExistence type="inferred from homology"/>
<evidence type="ECO:0000313" key="5">
    <source>
        <dbReference type="EMBL" id="ESR27397.1"/>
    </source>
</evidence>
<dbReference type="PANTHER" id="PTHR42804">
    <property type="entry name" value="ALDEHYDE DEHYDROGENASE"/>
    <property type="match status" value="1"/>
</dbReference>
<reference evidence="5 6" key="1">
    <citation type="journal article" date="2014" name="Genome Announc.">
        <title>Draft Genome Sequence of Lutibaculum baratangense Strain AMV1T, Isolated from a Mud Volcano in Andamans, India.</title>
        <authorList>
            <person name="Singh A."/>
            <person name="Sreenivas A."/>
            <person name="Sathyanarayana Reddy G."/>
            <person name="Pinnaka A.K."/>
            <person name="Shivaji S."/>
        </authorList>
    </citation>
    <scope>NUCLEOTIDE SEQUENCE [LARGE SCALE GENOMIC DNA]</scope>
    <source>
        <strain evidence="5 6">AMV1</strain>
    </source>
</reference>
<dbReference type="STRING" id="631454.N177_0091"/>
<dbReference type="InterPro" id="IPR016161">
    <property type="entry name" value="Ald_DH/histidinol_DH"/>
</dbReference>
<dbReference type="FunFam" id="3.40.309.10:FF:000012">
    <property type="entry name" value="Betaine aldehyde dehydrogenase"/>
    <property type="match status" value="1"/>
</dbReference>
<keyword evidence="6" id="KW-1185">Reference proteome</keyword>
<dbReference type="Gene3D" id="3.40.309.10">
    <property type="entry name" value="Aldehyde Dehydrogenase, Chain A, domain 2"/>
    <property type="match status" value="1"/>
</dbReference>
<dbReference type="GO" id="GO:0004029">
    <property type="term" value="F:aldehyde dehydrogenase (NAD+) activity"/>
    <property type="evidence" value="ECO:0007669"/>
    <property type="project" value="UniProtKB-EC"/>
</dbReference>
<evidence type="ECO:0000256" key="3">
    <source>
        <dbReference type="ARBA" id="ARBA00023097"/>
    </source>
</evidence>
<evidence type="ECO:0000259" key="4">
    <source>
        <dbReference type="Pfam" id="PF00171"/>
    </source>
</evidence>
<keyword evidence="3" id="KW-0558">Oxidation</keyword>
<name>V4R650_9HYPH</name>
<dbReference type="EMBL" id="AWXZ01000005">
    <property type="protein sequence ID" value="ESR27397.1"/>
    <property type="molecule type" value="Genomic_DNA"/>
</dbReference>
<dbReference type="InterPro" id="IPR016162">
    <property type="entry name" value="Ald_DH_N"/>
</dbReference>
<dbReference type="InterPro" id="IPR015590">
    <property type="entry name" value="Aldehyde_DH_dom"/>
</dbReference>
<dbReference type="RefSeq" id="WP_023430249.1">
    <property type="nucleotide sequence ID" value="NZ_AWXZ01000005.1"/>
</dbReference>
<evidence type="ECO:0000256" key="2">
    <source>
        <dbReference type="ARBA" id="ARBA00023002"/>
    </source>
</evidence>
<comment type="similarity">
    <text evidence="1">Belongs to the aldehyde dehydrogenase family.</text>
</comment>
<gene>
    <name evidence="5" type="ORF">N177_0091</name>
</gene>
<dbReference type="EC" id="1.2.1.3" evidence="5"/>
<dbReference type="FunFam" id="3.40.605.10:FF:000007">
    <property type="entry name" value="NAD/NADP-dependent betaine aldehyde dehydrogenase"/>
    <property type="match status" value="1"/>
</dbReference>
<sequence>MHARQFYIDGAWVEPAGSATLDVIDPSTEEAFETIALGTRADVDRAAAAARAAFDGFAVVPLEERLAMLRRLVEAYEARYEEMAQTISREMGAPITFAREQQAAAGLGHLKQMVKSLETFSFEESRGTTRIVKEPVGVVGMITPWNWPMNQIVCKVAPAIAAGCTMILKPSEIAPLNAVLFAEMIDGIGLPKGVFNMVHGTGPEVGQAIAEHPEVDMVSFTGSTRAGTAVAIAGAPTVKRIHQELGGKSPNIILPDADFESAVSQGASGMMDNTGQSCDAPSRMFVPRERMAEAADIAKAVAEAVKVGDPRSEETEMGPLVSQMQYDKVQGLIDAGIAEGAKLVAGGPGRPESLNRGYYPRPTIFADVEPGMRIEREEIFGPVLSIIGYADEEQAIRMANDTPYGLAAYVQSTDIEHARRVARRIRAGLVHINYPSFDLAAPFGGFKQSGNGREFADWGLEEFLETKGMVGYGVA</sequence>
<dbReference type="PATRIC" id="fig|631454.5.peg.90"/>